<dbReference type="SUPFAM" id="SSF46785">
    <property type="entry name" value="Winged helix' DNA-binding domain"/>
    <property type="match status" value="1"/>
</dbReference>
<evidence type="ECO:0000256" key="2">
    <source>
        <dbReference type="ARBA" id="ARBA00023125"/>
    </source>
</evidence>
<dbReference type="SMART" id="SM00866">
    <property type="entry name" value="UTRA"/>
    <property type="match status" value="1"/>
</dbReference>
<evidence type="ECO:0000259" key="4">
    <source>
        <dbReference type="PROSITE" id="PS50949"/>
    </source>
</evidence>
<dbReference type="GO" id="GO:0045892">
    <property type="term" value="P:negative regulation of DNA-templated transcription"/>
    <property type="evidence" value="ECO:0007669"/>
    <property type="project" value="TreeGrafter"/>
</dbReference>
<dbReference type="InterPro" id="IPR036388">
    <property type="entry name" value="WH-like_DNA-bd_sf"/>
</dbReference>
<dbReference type="Pfam" id="PF07702">
    <property type="entry name" value="UTRA"/>
    <property type="match status" value="1"/>
</dbReference>
<proteinExistence type="predicted"/>
<comment type="caution">
    <text evidence="5">The sequence shown here is derived from an EMBL/GenBank/DDBJ whole genome shotgun (WGS) entry which is preliminary data.</text>
</comment>
<keyword evidence="2" id="KW-0238">DNA-binding</keyword>
<dbReference type="Gene3D" id="1.10.10.10">
    <property type="entry name" value="Winged helix-like DNA-binding domain superfamily/Winged helix DNA-binding domain"/>
    <property type="match status" value="1"/>
</dbReference>
<evidence type="ECO:0000313" key="5">
    <source>
        <dbReference type="EMBL" id="OLO48279.1"/>
    </source>
</evidence>
<accession>A0A1Q8VJM5</accession>
<dbReference type="InterPro" id="IPR050679">
    <property type="entry name" value="Bact_HTH_transcr_reg"/>
</dbReference>
<dbReference type="GO" id="GO:0003700">
    <property type="term" value="F:DNA-binding transcription factor activity"/>
    <property type="evidence" value="ECO:0007669"/>
    <property type="project" value="InterPro"/>
</dbReference>
<dbReference type="PROSITE" id="PS50949">
    <property type="entry name" value="HTH_GNTR"/>
    <property type="match status" value="1"/>
</dbReference>
<dbReference type="InterPro" id="IPR011663">
    <property type="entry name" value="UTRA"/>
</dbReference>
<dbReference type="OrthoDB" id="7363114at2"/>
<dbReference type="RefSeq" id="WP_075418620.1">
    <property type="nucleotide sequence ID" value="NZ_MSKL01000025.1"/>
</dbReference>
<keyword evidence="1" id="KW-0805">Transcription regulation</keyword>
<gene>
    <name evidence="5" type="ORF">BKH28_09755</name>
</gene>
<dbReference type="CDD" id="cd07377">
    <property type="entry name" value="WHTH_GntR"/>
    <property type="match status" value="1"/>
</dbReference>
<organism evidence="5 6">
    <name type="scientific">Actinomyces oris</name>
    <dbReference type="NCBI Taxonomy" id="544580"/>
    <lineage>
        <taxon>Bacteria</taxon>
        <taxon>Bacillati</taxon>
        <taxon>Actinomycetota</taxon>
        <taxon>Actinomycetes</taxon>
        <taxon>Actinomycetales</taxon>
        <taxon>Actinomycetaceae</taxon>
        <taxon>Actinomyces</taxon>
    </lineage>
</organism>
<feature type="domain" description="HTH gntR-type" evidence="4">
    <location>
        <begin position="3"/>
        <end position="71"/>
    </location>
</feature>
<dbReference type="Gene3D" id="3.40.1410.10">
    <property type="entry name" value="Chorismate lyase-like"/>
    <property type="match status" value="1"/>
</dbReference>
<evidence type="ECO:0000256" key="3">
    <source>
        <dbReference type="ARBA" id="ARBA00023163"/>
    </source>
</evidence>
<dbReference type="SUPFAM" id="SSF64288">
    <property type="entry name" value="Chorismate lyase-like"/>
    <property type="match status" value="1"/>
</dbReference>
<protein>
    <submittedName>
        <fullName evidence="5">Transcriptional regulator</fullName>
    </submittedName>
</protein>
<evidence type="ECO:0000256" key="1">
    <source>
        <dbReference type="ARBA" id="ARBA00023015"/>
    </source>
</evidence>
<dbReference type="AlphaFoldDB" id="A0A1Q8VJM5"/>
<dbReference type="InterPro" id="IPR000524">
    <property type="entry name" value="Tscrpt_reg_HTH_GntR"/>
</dbReference>
<dbReference type="PANTHER" id="PTHR44846:SF12">
    <property type="entry name" value="HTH-TYPE TRANSCRIPTIONAL REGULATOR TRER"/>
    <property type="match status" value="1"/>
</dbReference>
<reference evidence="5 6" key="1">
    <citation type="submission" date="2016-12" db="EMBL/GenBank/DDBJ databases">
        <title>Genomic comparison of strains in the 'Actinomyces naeslundii' group.</title>
        <authorList>
            <person name="Mughal S.R."/>
            <person name="Do T."/>
            <person name="Gilbert S.C."/>
            <person name="Witherden E.A."/>
            <person name="Didelot X."/>
            <person name="Beighton D."/>
        </authorList>
    </citation>
    <scope>NUCLEOTIDE SEQUENCE [LARGE SCALE GENOMIC DNA]</scope>
    <source>
        <strain evidence="5 6">P6N</strain>
    </source>
</reference>
<dbReference type="SMART" id="SM00345">
    <property type="entry name" value="HTH_GNTR"/>
    <property type="match status" value="1"/>
</dbReference>
<dbReference type="PRINTS" id="PR00035">
    <property type="entry name" value="HTHGNTR"/>
</dbReference>
<dbReference type="GO" id="GO:0003677">
    <property type="term" value="F:DNA binding"/>
    <property type="evidence" value="ECO:0007669"/>
    <property type="project" value="UniProtKB-KW"/>
</dbReference>
<evidence type="ECO:0000313" key="6">
    <source>
        <dbReference type="Proteomes" id="UP000186394"/>
    </source>
</evidence>
<dbReference type="InterPro" id="IPR036390">
    <property type="entry name" value="WH_DNA-bd_sf"/>
</dbReference>
<dbReference type="Proteomes" id="UP000186394">
    <property type="component" value="Unassembled WGS sequence"/>
</dbReference>
<dbReference type="PANTHER" id="PTHR44846">
    <property type="entry name" value="MANNOSYL-D-GLYCERATE TRANSPORT/METABOLISM SYSTEM REPRESSOR MNGR-RELATED"/>
    <property type="match status" value="1"/>
</dbReference>
<dbReference type="EMBL" id="MSKL01000025">
    <property type="protein sequence ID" value="OLO48279.1"/>
    <property type="molecule type" value="Genomic_DNA"/>
</dbReference>
<keyword evidence="3" id="KW-0804">Transcription</keyword>
<sequence>MAQAKYNQIFQTLRGRIESGAYGFLELLPSENTLAEEFKCTRNTVRKALALLVAQGYVQTMQGRGIQVISRPRETSTFLVGGIESLQEAAARNRIPLSTHMISLEEGVVDAEMAMASGMTEGAEIISVKRLRLLDDVPLIVDTSYFLTSMVPQLTQQIVESSIYAYLEEVLGVRVASATRRITVERATDEDRRLIHLEGMDCVVVVSSATFDSAGALFEYTRSRHSPVDFAFQDTAHRLPAER</sequence>
<name>A0A1Q8VJM5_9ACTO</name>
<dbReference type="InterPro" id="IPR028978">
    <property type="entry name" value="Chorismate_lyase_/UTRA_dom_sf"/>
</dbReference>
<dbReference type="Pfam" id="PF00392">
    <property type="entry name" value="GntR"/>
    <property type="match status" value="1"/>
</dbReference>